<dbReference type="EMBL" id="VKKG01000001">
    <property type="protein sequence ID" value="TRY20073.1"/>
    <property type="molecule type" value="Genomic_DNA"/>
</dbReference>
<dbReference type="Proteomes" id="UP000317638">
    <property type="component" value="Unassembled WGS sequence"/>
</dbReference>
<reference evidence="3 4" key="1">
    <citation type="submission" date="2019-07" db="EMBL/GenBank/DDBJ databases">
        <authorList>
            <person name="Zhou L.-Y."/>
        </authorList>
    </citation>
    <scope>NUCLEOTIDE SEQUENCE [LARGE SCALE GENOMIC DNA]</scope>
    <source>
        <strain evidence="3 4">YIM 101269</strain>
    </source>
</reference>
<evidence type="ECO:0000313" key="4">
    <source>
        <dbReference type="Proteomes" id="UP000317638"/>
    </source>
</evidence>
<evidence type="ECO:0000313" key="3">
    <source>
        <dbReference type="EMBL" id="TRY20073.1"/>
    </source>
</evidence>
<proteinExistence type="predicted"/>
<dbReference type="InterPro" id="IPR012312">
    <property type="entry name" value="Hemerythrin-like"/>
</dbReference>
<feature type="region of interest" description="Disordered" evidence="1">
    <location>
        <begin position="141"/>
        <end position="162"/>
    </location>
</feature>
<feature type="domain" description="Hemerythrin-like" evidence="2">
    <location>
        <begin position="15"/>
        <end position="125"/>
    </location>
</feature>
<dbReference type="AlphaFoldDB" id="A0A553K5T6"/>
<comment type="caution">
    <text evidence="3">The sequence shown here is derived from an EMBL/GenBank/DDBJ whole genome shotgun (WGS) entry which is preliminary data.</text>
</comment>
<dbReference type="OrthoDB" id="3381279at2"/>
<evidence type="ECO:0000256" key="1">
    <source>
        <dbReference type="SAM" id="MobiDB-lite"/>
    </source>
</evidence>
<gene>
    <name evidence="3" type="ORF">FOJ82_04190</name>
</gene>
<keyword evidence="4" id="KW-1185">Reference proteome</keyword>
<accession>A0A553K5T6</accession>
<name>A0A553K5T6_9ACTN</name>
<evidence type="ECO:0000259" key="2">
    <source>
        <dbReference type="Pfam" id="PF01814"/>
    </source>
</evidence>
<dbReference type="Pfam" id="PF01814">
    <property type="entry name" value="Hemerythrin"/>
    <property type="match status" value="1"/>
</dbReference>
<sequence>MCSYCGCDSIQVIGRYMAEHVEIINSCGRLKAAVATGVEDDIRARAHELAHLLGPHTRSEEVGLFGIMGRREEFHDHIEMLCGEHRSLDDLLEAIVAGDHSLMDTLEQELRDHIDKEDNGLFPAAASGLDGDEWQEIDRRTHEHDHSTGTPHTHAPHGAAAH</sequence>
<protein>
    <submittedName>
        <fullName evidence="3">Hemerythrin domain-containing protein</fullName>
    </submittedName>
</protein>
<organism evidence="3 4">
    <name type="scientific">Tessaracoccus rhinocerotis</name>
    <dbReference type="NCBI Taxonomy" id="1689449"/>
    <lineage>
        <taxon>Bacteria</taxon>
        <taxon>Bacillati</taxon>
        <taxon>Actinomycetota</taxon>
        <taxon>Actinomycetes</taxon>
        <taxon>Propionibacteriales</taxon>
        <taxon>Propionibacteriaceae</taxon>
        <taxon>Tessaracoccus</taxon>
    </lineage>
</organism>
<feature type="compositionally biased region" description="Low complexity" evidence="1">
    <location>
        <begin position="148"/>
        <end position="162"/>
    </location>
</feature>
<dbReference type="Gene3D" id="1.20.120.520">
    <property type="entry name" value="nmb1532 protein domain like"/>
    <property type="match status" value="1"/>
</dbReference>